<keyword evidence="1" id="KW-0963">Cytoplasm</keyword>
<gene>
    <name evidence="3" type="ORF">CUJ86_04235</name>
</gene>
<evidence type="ECO:0000256" key="1">
    <source>
        <dbReference type="ARBA" id="ARBA00022490"/>
    </source>
</evidence>
<evidence type="ECO:0000313" key="3">
    <source>
        <dbReference type="EMBL" id="TAJ44531.1"/>
    </source>
</evidence>
<evidence type="ECO:0000256" key="2">
    <source>
        <dbReference type="ARBA" id="ARBA00023150"/>
    </source>
</evidence>
<dbReference type="RefSeq" id="WP_130646322.1">
    <property type="nucleotide sequence ID" value="NZ_PGCL01000002.1"/>
</dbReference>
<protein>
    <submittedName>
        <fullName evidence="3">Formate dehydrogenase family accessory protein FdhD</fullName>
    </submittedName>
</protein>
<keyword evidence="2" id="KW-0501">Molybdenum cofactor biosynthesis</keyword>
<dbReference type="PIRSF" id="PIRSF015626">
    <property type="entry name" value="FdhD"/>
    <property type="match status" value="1"/>
</dbReference>
<organism evidence="3 4">
    <name type="scientific">Methanofollis fontis</name>
    <dbReference type="NCBI Taxonomy" id="2052832"/>
    <lineage>
        <taxon>Archaea</taxon>
        <taxon>Methanobacteriati</taxon>
        <taxon>Methanobacteriota</taxon>
        <taxon>Stenosarchaea group</taxon>
        <taxon>Methanomicrobia</taxon>
        <taxon>Methanomicrobiales</taxon>
        <taxon>Methanomicrobiaceae</taxon>
        <taxon>Methanofollis</taxon>
    </lineage>
</organism>
<evidence type="ECO:0000313" key="4">
    <source>
        <dbReference type="Proteomes" id="UP000292580"/>
    </source>
</evidence>
<dbReference type="Pfam" id="PF02634">
    <property type="entry name" value="FdhD-NarQ"/>
    <property type="match status" value="1"/>
</dbReference>
<name>A0A483CQT2_9EURY</name>
<dbReference type="EMBL" id="PGCL01000002">
    <property type="protein sequence ID" value="TAJ44531.1"/>
    <property type="molecule type" value="Genomic_DNA"/>
</dbReference>
<dbReference type="GO" id="GO:0016783">
    <property type="term" value="F:sulfurtransferase activity"/>
    <property type="evidence" value="ECO:0007669"/>
    <property type="project" value="InterPro"/>
</dbReference>
<dbReference type="SUPFAM" id="SSF53927">
    <property type="entry name" value="Cytidine deaminase-like"/>
    <property type="match status" value="1"/>
</dbReference>
<dbReference type="InterPro" id="IPR003786">
    <property type="entry name" value="FdhD"/>
</dbReference>
<dbReference type="Gene3D" id="3.40.140.10">
    <property type="entry name" value="Cytidine Deaminase, domain 2"/>
    <property type="match status" value="1"/>
</dbReference>
<dbReference type="AlphaFoldDB" id="A0A483CQT2"/>
<dbReference type="PANTHER" id="PTHR30592">
    <property type="entry name" value="FORMATE DEHYDROGENASE"/>
    <property type="match status" value="1"/>
</dbReference>
<dbReference type="Gene3D" id="3.10.20.10">
    <property type="match status" value="1"/>
</dbReference>
<dbReference type="PANTHER" id="PTHR30592:SF1">
    <property type="entry name" value="SULFUR CARRIER PROTEIN FDHD"/>
    <property type="match status" value="1"/>
</dbReference>
<dbReference type="InterPro" id="IPR016193">
    <property type="entry name" value="Cytidine_deaminase-like"/>
</dbReference>
<comment type="caution">
    <text evidence="3">The sequence shown here is derived from an EMBL/GenBank/DDBJ whole genome shotgun (WGS) entry which is preliminary data.</text>
</comment>
<proteinExistence type="predicted"/>
<reference evidence="3 4" key="1">
    <citation type="submission" date="2017-11" db="EMBL/GenBank/DDBJ databases">
        <title>Isolation and Characterization of Methanofollis Species from Methane Seep Offshore SW Taiwan.</title>
        <authorList>
            <person name="Teng N.-H."/>
            <person name="Lai M.-C."/>
            <person name="Chen S.-C."/>
        </authorList>
    </citation>
    <scope>NUCLEOTIDE SEQUENCE [LARGE SCALE GENOMIC DNA]</scope>
    <source>
        <strain evidence="3 4">FWC-SCC2</strain>
    </source>
</reference>
<dbReference type="Proteomes" id="UP000292580">
    <property type="component" value="Unassembled WGS sequence"/>
</dbReference>
<keyword evidence="4" id="KW-1185">Reference proteome</keyword>
<dbReference type="NCBIfam" id="TIGR00129">
    <property type="entry name" value="fdhD_narQ"/>
    <property type="match status" value="1"/>
</dbReference>
<accession>A0A483CQT2</accession>
<dbReference type="GO" id="GO:0006777">
    <property type="term" value="P:Mo-molybdopterin cofactor biosynthetic process"/>
    <property type="evidence" value="ECO:0007669"/>
    <property type="project" value="UniProtKB-KW"/>
</dbReference>
<sequence length="242" mass="25764">MDLYSYTGIQVRNGEIRKVTDDICIESRFDLFLNDEKVTGIVASDEQIRELGAGFVIAEGLCDQISGVVVEGAQIRVTAPVRPGGERVLETSGGTAFVGELPVIATDLTIGIEDVYRMTAAIESEDWRRTGGLHCSVLFCDGELCAKACDVGRHNTVDKVIGHAVLSGLDRSRCVIGCTGRQPSGMVSKAARAGIPIIISRAASTDGGIRTASGSGITLICFSRGDRFTIYTHPERVDGVGR</sequence>
<dbReference type="OrthoDB" id="57189at2157"/>